<reference evidence="6 7" key="1">
    <citation type="submission" date="2019-07" db="EMBL/GenBank/DDBJ databases">
        <title>New species of Amycolatopsis and Streptomyces.</title>
        <authorList>
            <person name="Duangmal K."/>
            <person name="Teo W.F.A."/>
            <person name="Lipun K."/>
        </authorList>
    </citation>
    <scope>NUCLEOTIDE SEQUENCE [LARGE SCALE GENOMIC DNA]</scope>
    <source>
        <strain evidence="6 7">TISTR 2346</strain>
    </source>
</reference>
<dbReference type="PROSITE" id="PS00211">
    <property type="entry name" value="ABC_TRANSPORTER_1"/>
    <property type="match status" value="1"/>
</dbReference>
<accession>A0A5N8W9Q1</accession>
<dbReference type="Gene3D" id="3.40.50.300">
    <property type="entry name" value="P-loop containing nucleotide triphosphate hydrolases"/>
    <property type="match status" value="2"/>
</dbReference>
<evidence type="ECO:0000313" key="7">
    <source>
        <dbReference type="Proteomes" id="UP000326979"/>
    </source>
</evidence>
<keyword evidence="3 6" id="KW-0067">ATP-binding</keyword>
<dbReference type="InterPro" id="IPR017871">
    <property type="entry name" value="ABC_transporter-like_CS"/>
</dbReference>
<dbReference type="SMART" id="SM00382">
    <property type="entry name" value="AAA"/>
    <property type="match status" value="2"/>
</dbReference>
<dbReference type="GO" id="GO:0005524">
    <property type="term" value="F:ATP binding"/>
    <property type="evidence" value="ECO:0007669"/>
    <property type="project" value="UniProtKB-KW"/>
</dbReference>
<keyword evidence="2" id="KW-0547">Nucleotide-binding</keyword>
<sequence length="539" mass="58726">MHTSLTCTSLSFSWPDGTPVFDDLQIAFGPGRSGLVGVNGSGKSTLLKLIAGELTPSDGTVRVAGEIGYLPQNVTLDTGLRVDEALGIAATRAALHAIEAGDVAEEHFTTVGDDWDVEERARAALGELGLDHIDLDRTIGEVSGGESVLLRLAALLLRRPDVLLLDEPTNNLDVYARRRLYDTVASWGGVMVVVSHDRELLELVDQIADLRSGEVTWYGGSYSVYEEALAAEQEAAERMVRVAEADLKKQKRELVDAQVKLARRKRYGQKMFEQKREPKIVMGARKRSAQESAGKHRIMHEEKLAGARERLDEAVDAVRDDDDEIRVDLPYTAVPPGRTVLTVQDLELRYGARVGGVLDLRGPERIALIGRNGAGKTTLLRTIAGELEPVAGETAAHVPLRFLPQRLDVLDDGRTVAENVARFAPGATNNRIRARLARFLFKGARADQPAATLSGGERFRAALAALMLAEPAPQLLMLDEPTNNLDMASVRQLTTALESYEGALIVASHDMPFLESIGITRWLLLEEGELKETTPEAVG</sequence>
<dbReference type="RefSeq" id="WP_152788109.1">
    <property type="nucleotide sequence ID" value="NZ_BAABEQ010000004.1"/>
</dbReference>
<dbReference type="SUPFAM" id="SSF52540">
    <property type="entry name" value="P-loop containing nucleoside triphosphate hydrolases"/>
    <property type="match status" value="2"/>
</dbReference>
<dbReference type="InterPro" id="IPR003439">
    <property type="entry name" value="ABC_transporter-like_ATP-bd"/>
</dbReference>
<dbReference type="Proteomes" id="UP000326979">
    <property type="component" value="Unassembled WGS sequence"/>
</dbReference>
<keyword evidence="7" id="KW-1185">Reference proteome</keyword>
<dbReference type="PANTHER" id="PTHR19211:SF6">
    <property type="entry name" value="BLL7188 PROTEIN"/>
    <property type="match status" value="1"/>
</dbReference>
<dbReference type="PANTHER" id="PTHR19211">
    <property type="entry name" value="ATP-BINDING TRANSPORT PROTEIN-RELATED"/>
    <property type="match status" value="1"/>
</dbReference>
<feature type="coiled-coil region" evidence="4">
    <location>
        <begin position="233"/>
        <end position="260"/>
    </location>
</feature>
<dbReference type="GO" id="GO:0016887">
    <property type="term" value="F:ATP hydrolysis activity"/>
    <property type="evidence" value="ECO:0007669"/>
    <property type="project" value="InterPro"/>
</dbReference>
<evidence type="ECO:0000256" key="2">
    <source>
        <dbReference type="ARBA" id="ARBA00022741"/>
    </source>
</evidence>
<keyword evidence="1" id="KW-0677">Repeat</keyword>
<dbReference type="Pfam" id="PF00005">
    <property type="entry name" value="ABC_tran"/>
    <property type="match status" value="2"/>
</dbReference>
<dbReference type="PROSITE" id="PS50893">
    <property type="entry name" value="ABC_TRANSPORTER_2"/>
    <property type="match status" value="2"/>
</dbReference>
<evidence type="ECO:0000256" key="4">
    <source>
        <dbReference type="SAM" id="Coils"/>
    </source>
</evidence>
<dbReference type="OrthoDB" id="3169603at2"/>
<proteinExistence type="predicted"/>
<organism evidence="6 7">
    <name type="scientific">Streptomyces phyllanthi</name>
    <dbReference type="NCBI Taxonomy" id="1803180"/>
    <lineage>
        <taxon>Bacteria</taxon>
        <taxon>Bacillati</taxon>
        <taxon>Actinomycetota</taxon>
        <taxon>Actinomycetes</taxon>
        <taxon>Kitasatosporales</taxon>
        <taxon>Streptomycetaceae</taxon>
        <taxon>Streptomyces</taxon>
    </lineage>
</organism>
<dbReference type="InterPro" id="IPR003593">
    <property type="entry name" value="AAA+_ATPase"/>
</dbReference>
<dbReference type="FunFam" id="3.40.50.300:FF:001320">
    <property type="entry name" value="Heme ABC transporter ATP-binding protein"/>
    <property type="match status" value="1"/>
</dbReference>
<evidence type="ECO:0000256" key="1">
    <source>
        <dbReference type="ARBA" id="ARBA00022737"/>
    </source>
</evidence>
<comment type="caution">
    <text evidence="6">The sequence shown here is derived from an EMBL/GenBank/DDBJ whole genome shotgun (WGS) entry which is preliminary data.</text>
</comment>
<evidence type="ECO:0000313" key="6">
    <source>
        <dbReference type="EMBL" id="MPY43158.1"/>
    </source>
</evidence>
<dbReference type="AlphaFoldDB" id="A0A5N8W9Q1"/>
<name>A0A5N8W9Q1_9ACTN</name>
<evidence type="ECO:0000256" key="3">
    <source>
        <dbReference type="ARBA" id="ARBA00022840"/>
    </source>
</evidence>
<dbReference type="FunFam" id="3.40.50.300:FF:000597">
    <property type="entry name" value="ABC transporter ATP-binding protein"/>
    <property type="match status" value="1"/>
</dbReference>
<feature type="domain" description="ABC transporter" evidence="5">
    <location>
        <begin position="5"/>
        <end position="237"/>
    </location>
</feature>
<keyword evidence="4" id="KW-0175">Coiled coil</keyword>
<feature type="domain" description="ABC transporter" evidence="5">
    <location>
        <begin position="325"/>
        <end position="537"/>
    </location>
</feature>
<protein>
    <submittedName>
        <fullName evidence="6">ABC-F family ATP-binding cassette domain-containing protein</fullName>
    </submittedName>
</protein>
<dbReference type="EMBL" id="VJZE01000204">
    <property type="protein sequence ID" value="MPY43158.1"/>
    <property type="molecule type" value="Genomic_DNA"/>
</dbReference>
<dbReference type="InterPro" id="IPR027417">
    <property type="entry name" value="P-loop_NTPase"/>
</dbReference>
<gene>
    <name evidence="6" type="ORF">FNH04_25585</name>
</gene>
<evidence type="ECO:0000259" key="5">
    <source>
        <dbReference type="PROSITE" id="PS50893"/>
    </source>
</evidence>
<dbReference type="InterPro" id="IPR050611">
    <property type="entry name" value="ABCF"/>
</dbReference>